<comment type="caution">
    <text evidence="1">The sequence shown here is derived from an EMBL/GenBank/DDBJ whole genome shotgun (WGS) entry which is preliminary data.</text>
</comment>
<protein>
    <submittedName>
        <fullName evidence="1">Uncharacterized protein</fullName>
    </submittedName>
</protein>
<dbReference type="EMBL" id="BMAW01063278">
    <property type="protein sequence ID" value="GFT39489.1"/>
    <property type="molecule type" value="Genomic_DNA"/>
</dbReference>
<gene>
    <name evidence="1" type="ORF">NPIL_560911</name>
</gene>
<evidence type="ECO:0000313" key="2">
    <source>
        <dbReference type="Proteomes" id="UP000887013"/>
    </source>
</evidence>
<evidence type="ECO:0000313" key="1">
    <source>
        <dbReference type="EMBL" id="GFT39489.1"/>
    </source>
</evidence>
<accession>A0A8X6TRL2</accession>
<proteinExistence type="predicted"/>
<sequence>MLWIPVYSTDSLKFSCLTYRFVIGAENCCDSSSIRRTYILPPKEKFLFVGPFGLFTILRKVATDLPTLHIEIIPIGNDARLKYGFGDFVNEEE</sequence>
<name>A0A8X6TRL2_NEPPI</name>
<keyword evidence="2" id="KW-1185">Reference proteome</keyword>
<dbReference type="AlphaFoldDB" id="A0A8X6TRL2"/>
<dbReference type="Proteomes" id="UP000887013">
    <property type="component" value="Unassembled WGS sequence"/>
</dbReference>
<reference evidence="1" key="1">
    <citation type="submission" date="2020-08" db="EMBL/GenBank/DDBJ databases">
        <title>Multicomponent nature underlies the extraordinary mechanical properties of spider dragline silk.</title>
        <authorList>
            <person name="Kono N."/>
            <person name="Nakamura H."/>
            <person name="Mori M."/>
            <person name="Yoshida Y."/>
            <person name="Ohtoshi R."/>
            <person name="Malay A.D."/>
            <person name="Moran D.A.P."/>
            <person name="Tomita M."/>
            <person name="Numata K."/>
            <person name="Arakawa K."/>
        </authorList>
    </citation>
    <scope>NUCLEOTIDE SEQUENCE</scope>
</reference>
<organism evidence="1 2">
    <name type="scientific">Nephila pilipes</name>
    <name type="common">Giant wood spider</name>
    <name type="synonym">Nephila maculata</name>
    <dbReference type="NCBI Taxonomy" id="299642"/>
    <lineage>
        <taxon>Eukaryota</taxon>
        <taxon>Metazoa</taxon>
        <taxon>Ecdysozoa</taxon>
        <taxon>Arthropoda</taxon>
        <taxon>Chelicerata</taxon>
        <taxon>Arachnida</taxon>
        <taxon>Araneae</taxon>
        <taxon>Araneomorphae</taxon>
        <taxon>Entelegynae</taxon>
        <taxon>Araneoidea</taxon>
        <taxon>Nephilidae</taxon>
        <taxon>Nephila</taxon>
    </lineage>
</organism>